<dbReference type="Proteomes" id="UP000765509">
    <property type="component" value="Unassembled WGS sequence"/>
</dbReference>
<organism evidence="1 2">
    <name type="scientific">Austropuccinia psidii MF-1</name>
    <dbReference type="NCBI Taxonomy" id="1389203"/>
    <lineage>
        <taxon>Eukaryota</taxon>
        <taxon>Fungi</taxon>
        <taxon>Dikarya</taxon>
        <taxon>Basidiomycota</taxon>
        <taxon>Pucciniomycotina</taxon>
        <taxon>Pucciniomycetes</taxon>
        <taxon>Pucciniales</taxon>
        <taxon>Sphaerophragmiaceae</taxon>
        <taxon>Austropuccinia</taxon>
    </lineage>
</organism>
<proteinExistence type="predicted"/>
<protein>
    <submittedName>
        <fullName evidence="1">Uncharacterized protein</fullName>
    </submittedName>
</protein>
<sequence>MNTPNRHILRWKLAILQYRGNTTIVHKSGNIDKNADSVRRWALVSTPERPAWVQQEEEHIEGICVTDIGAKSFNQVKEKYNMDTNDHSLCQLLMKD</sequence>
<comment type="caution">
    <text evidence="1">The sequence shown here is derived from an EMBL/GenBank/DDBJ whole genome shotgun (WGS) entry which is preliminary data.</text>
</comment>
<name>A0A9Q3C3H0_9BASI</name>
<evidence type="ECO:0000313" key="2">
    <source>
        <dbReference type="Proteomes" id="UP000765509"/>
    </source>
</evidence>
<dbReference type="OrthoDB" id="2507171at2759"/>
<reference evidence="1" key="1">
    <citation type="submission" date="2021-03" db="EMBL/GenBank/DDBJ databases">
        <title>Draft genome sequence of rust myrtle Austropuccinia psidii MF-1, a brazilian biotype.</title>
        <authorList>
            <person name="Quecine M.C."/>
            <person name="Pachon D.M.R."/>
            <person name="Bonatelli M.L."/>
            <person name="Correr F.H."/>
            <person name="Franceschini L.M."/>
            <person name="Leite T.F."/>
            <person name="Margarido G.R.A."/>
            <person name="Almeida C.A."/>
            <person name="Ferrarezi J.A."/>
            <person name="Labate C.A."/>
        </authorList>
    </citation>
    <scope>NUCLEOTIDE SEQUENCE</scope>
    <source>
        <strain evidence="1">MF-1</strain>
    </source>
</reference>
<keyword evidence="2" id="KW-1185">Reference proteome</keyword>
<evidence type="ECO:0000313" key="1">
    <source>
        <dbReference type="EMBL" id="MBW0477749.1"/>
    </source>
</evidence>
<dbReference type="EMBL" id="AVOT02004911">
    <property type="protein sequence ID" value="MBW0477749.1"/>
    <property type="molecule type" value="Genomic_DNA"/>
</dbReference>
<gene>
    <name evidence="1" type="ORF">O181_017464</name>
</gene>
<dbReference type="AlphaFoldDB" id="A0A9Q3C3H0"/>
<accession>A0A9Q3C3H0</accession>